<evidence type="ECO:0000256" key="5">
    <source>
        <dbReference type="RuleBase" id="RU003560"/>
    </source>
</evidence>
<name>A0A0G0T1B8_9BACT</name>
<dbReference type="GO" id="GO:0008483">
    <property type="term" value="F:transaminase activity"/>
    <property type="evidence" value="ECO:0007669"/>
    <property type="project" value="UniProtKB-KW"/>
</dbReference>
<organism evidence="6 7">
    <name type="scientific">Candidatus Gottesmanbacteria bacterium GW2011_GWC2_39_8</name>
    <dbReference type="NCBI Taxonomy" id="1618450"/>
    <lineage>
        <taxon>Bacteria</taxon>
        <taxon>Candidatus Gottesmaniibacteriota</taxon>
    </lineage>
</organism>
<dbReference type="Gene3D" id="3.90.1150.10">
    <property type="entry name" value="Aspartate Aminotransferase, domain 1"/>
    <property type="match status" value="1"/>
</dbReference>
<accession>A0A0G0T1B8</accession>
<comment type="caution">
    <text evidence="6">The sequence shown here is derived from an EMBL/GenBank/DDBJ whole genome shotgun (WGS) entry which is preliminary data.</text>
</comment>
<reference evidence="6 7" key="1">
    <citation type="journal article" date="2015" name="Nature">
        <title>rRNA introns, odd ribosomes, and small enigmatic genomes across a large radiation of phyla.</title>
        <authorList>
            <person name="Brown C.T."/>
            <person name="Hug L.A."/>
            <person name="Thomas B.C."/>
            <person name="Sharon I."/>
            <person name="Castelle C.J."/>
            <person name="Singh A."/>
            <person name="Wilkins M.J."/>
            <person name="Williams K.H."/>
            <person name="Banfield J.F."/>
        </authorList>
    </citation>
    <scope>NUCLEOTIDE SEQUENCE [LARGE SCALE GENOMIC DNA]</scope>
</reference>
<dbReference type="PANTHER" id="PTHR11986:SF79">
    <property type="entry name" value="ACETYLORNITHINE AMINOTRANSFERASE, MITOCHONDRIAL"/>
    <property type="match status" value="1"/>
</dbReference>
<comment type="cofactor">
    <cofactor evidence="1">
        <name>pyridoxal 5'-phosphate</name>
        <dbReference type="ChEBI" id="CHEBI:597326"/>
    </cofactor>
</comment>
<dbReference type="InterPro" id="IPR015421">
    <property type="entry name" value="PyrdxlP-dep_Trfase_major"/>
</dbReference>
<keyword evidence="4 5" id="KW-0663">Pyridoxal phosphate</keyword>
<dbReference type="Proteomes" id="UP000034539">
    <property type="component" value="Unassembled WGS sequence"/>
</dbReference>
<dbReference type="InterPro" id="IPR050103">
    <property type="entry name" value="Class-III_PLP-dep_AT"/>
</dbReference>
<dbReference type="GO" id="GO:0042802">
    <property type="term" value="F:identical protein binding"/>
    <property type="evidence" value="ECO:0007669"/>
    <property type="project" value="TreeGrafter"/>
</dbReference>
<sequence>MKDFGFLQQKFMVNTYPNRGLVLEKGDGVYLYDESGNKYLDMMSNYGVSIFGYNNLVINEALITQLNNLPTLHGSFNNSIRADASQMLVNRCGTNYHQVYWSNSGAEAIEAALKFAVLTTGKRKFIVCEHGYHGKTLGALSATDGDKYRSPFTPLLWEFTRISFNDTDALEEAVDENTAGFIVEPVQGEGGLTSGSEGYLTHAREICTKKNILLILDEIQSGTGRTGYFLASHEENVKADIVCLGKGLAGGIPVGATIVSEKVATKITKNIHTSTFGGNPLASAGVVAVLKLLDDKQLNHIREISDYFFTSLHQIKSPHVMSIRGKGLMIGVEISSGKRNEVLKKLQQEKILVIPAGENMVRFLPPYIIEREHADNLIDVLNKIFDK</sequence>
<dbReference type="FunFam" id="3.40.640.10:FF:000004">
    <property type="entry name" value="Acetylornithine aminotransferase"/>
    <property type="match status" value="1"/>
</dbReference>
<dbReference type="GO" id="GO:0030170">
    <property type="term" value="F:pyridoxal phosphate binding"/>
    <property type="evidence" value="ECO:0007669"/>
    <property type="project" value="InterPro"/>
</dbReference>
<evidence type="ECO:0000256" key="3">
    <source>
        <dbReference type="ARBA" id="ARBA00022679"/>
    </source>
</evidence>
<dbReference type="SUPFAM" id="SSF53383">
    <property type="entry name" value="PLP-dependent transferases"/>
    <property type="match status" value="1"/>
</dbReference>
<dbReference type="InterPro" id="IPR015424">
    <property type="entry name" value="PyrdxlP-dep_Trfase"/>
</dbReference>
<dbReference type="AlphaFoldDB" id="A0A0G0T1B8"/>
<comment type="similarity">
    <text evidence="5">Belongs to the class-III pyridoxal-phosphate-dependent aminotransferase family.</text>
</comment>
<proteinExistence type="inferred from homology"/>
<dbReference type="EMBL" id="LBXN01000064">
    <property type="protein sequence ID" value="KKR31622.1"/>
    <property type="molecule type" value="Genomic_DNA"/>
</dbReference>
<dbReference type="CDD" id="cd00610">
    <property type="entry name" value="OAT_like"/>
    <property type="match status" value="1"/>
</dbReference>
<dbReference type="InterPro" id="IPR049704">
    <property type="entry name" value="Aminotrans_3_PPA_site"/>
</dbReference>
<dbReference type="PIRSF" id="PIRSF000521">
    <property type="entry name" value="Transaminase_4ab_Lys_Orn"/>
    <property type="match status" value="1"/>
</dbReference>
<evidence type="ECO:0000256" key="4">
    <source>
        <dbReference type="ARBA" id="ARBA00022898"/>
    </source>
</evidence>
<gene>
    <name evidence="6" type="ORF">UT63_C0064G0004</name>
</gene>
<evidence type="ECO:0000256" key="1">
    <source>
        <dbReference type="ARBA" id="ARBA00001933"/>
    </source>
</evidence>
<evidence type="ECO:0000313" key="7">
    <source>
        <dbReference type="Proteomes" id="UP000034539"/>
    </source>
</evidence>
<evidence type="ECO:0000313" key="6">
    <source>
        <dbReference type="EMBL" id="KKR31622.1"/>
    </source>
</evidence>
<dbReference type="PANTHER" id="PTHR11986">
    <property type="entry name" value="AMINOTRANSFERASE CLASS III"/>
    <property type="match status" value="1"/>
</dbReference>
<protein>
    <submittedName>
        <fullName evidence="6">Acetylornithine aminotransferase</fullName>
    </submittedName>
</protein>
<dbReference type="Pfam" id="PF00202">
    <property type="entry name" value="Aminotran_3"/>
    <property type="match status" value="1"/>
</dbReference>
<keyword evidence="3 6" id="KW-0808">Transferase</keyword>
<keyword evidence="2 6" id="KW-0032">Aminotransferase</keyword>
<dbReference type="Gene3D" id="3.40.640.10">
    <property type="entry name" value="Type I PLP-dependent aspartate aminotransferase-like (Major domain)"/>
    <property type="match status" value="1"/>
</dbReference>
<evidence type="ECO:0000256" key="2">
    <source>
        <dbReference type="ARBA" id="ARBA00022576"/>
    </source>
</evidence>
<dbReference type="PROSITE" id="PS00600">
    <property type="entry name" value="AA_TRANSFER_CLASS_3"/>
    <property type="match status" value="1"/>
</dbReference>
<dbReference type="InterPro" id="IPR015422">
    <property type="entry name" value="PyrdxlP-dep_Trfase_small"/>
</dbReference>
<dbReference type="InterPro" id="IPR005814">
    <property type="entry name" value="Aminotrans_3"/>
</dbReference>